<accession>A0A0B3RZQ1</accession>
<dbReference type="PROSITE" id="PS51257">
    <property type="entry name" value="PROKAR_LIPOPROTEIN"/>
    <property type="match status" value="1"/>
</dbReference>
<name>A0A0B3RZQ1_9RHOB</name>
<proteinExistence type="predicted"/>
<comment type="caution">
    <text evidence="3">The sequence shown here is derived from an EMBL/GenBank/DDBJ whole genome shotgun (WGS) entry which is preliminary data.</text>
</comment>
<evidence type="ECO:0000313" key="4">
    <source>
        <dbReference type="Proteomes" id="UP000030960"/>
    </source>
</evidence>
<dbReference type="OrthoDB" id="7709115at2"/>
<accession>A0A225Q0Z3</accession>
<dbReference type="Proteomes" id="UP000030960">
    <property type="component" value="Unassembled WGS sequence"/>
</dbReference>
<dbReference type="RefSeq" id="WP_043143423.1">
    <property type="nucleotide sequence ID" value="NZ_BMGQ01000002.1"/>
</dbReference>
<evidence type="ECO:0000259" key="2">
    <source>
        <dbReference type="Pfam" id="PF13488"/>
    </source>
</evidence>
<feature type="domain" description="Glycine zipper" evidence="2">
    <location>
        <begin position="58"/>
        <end position="97"/>
    </location>
</feature>
<dbReference type="GeneID" id="66499810"/>
<keyword evidence="4" id="KW-1185">Reference proteome</keyword>
<organism evidence="3 4">
    <name type="scientific">Mameliella alba</name>
    <dbReference type="NCBI Taxonomy" id="561184"/>
    <lineage>
        <taxon>Bacteria</taxon>
        <taxon>Pseudomonadati</taxon>
        <taxon>Pseudomonadota</taxon>
        <taxon>Alphaproteobacteria</taxon>
        <taxon>Rhodobacterales</taxon>
        <taxon>Roseobacteraceae</taxon>
        <taxon>Mameliella</taxon>
    </lineage>
</organism>
<evidence type="ECO:0000313" key="3">
    <source>
        <dbReference type="EMBL" id="KHQ52223.1"/>
    </source>
</evidence>
<dbReference type="InterPro" id="IPR039567">
    <property type="entry name" value="Gly-zipper"/>
</dbReference>
<sequence length="122" mass="12556">MKIDRTLLILPLVALAACTAPMDRAYTLDGPRNAMFDTDLAQCKDAAHAYRNGAHKDGALTGAAAGALIGALDEEDDRLGGAVGGAAFGALAGVAAAEEELSAERRNVVIRCLQGRGHRVIG</sequence>
<dbReference type="STRING" id="561184.SAMN05216376_102208"/>
<feature type="chain" id="PRO_5030004176" description="Glycine zipper domain-containing protein" evidence="1">
    <location>
        <begin position="26"/>
        <end position="122"/>
    </location>
</feature>
<keyword evidence="1" id="KW-0732">Signal</keyword>
<dbReference type="AlphaFoldDB" id="A0A0B3RZQ1"/>
<reference evidence="3 4" key="1">
    <citation type="submission" date="2014-10" db="EMBL/GenBank/DDBJ databases">
        <title>Genome sequence of Ponticoccus sp. strain UMTAT08 isolated from clonal culture of toxic dinoflagellate Alexandrium tamiyavanichii.</title>
        <authorList>
            <person name="Gan H.Y."/>
            <person name="Muhd D.-D."/>
            <person name="Mohd Noor M.E."/>
            <person name="Yeong Y.S."/>
            <person name="Usup G."/>
        </authorList>
    </citation>
    <scope>NUCLEOTIDE SEQUENCE [LARGE SCALE GENOMIC DNA]</scope>
    <source>
        <strain evidence="3 4">UMTAT08</strain>
    </source>
</reference>
<gene>
    <name evidence="3" type="ORF">OA50_03240</name>
</gene>
<feature type="signal peptide" evidence="1">
    <location>
        <begin position="1"/>
        <end position="25"/>
    </location>
</feature>
<dbReference type="Pfam" id="PF13488">
    <property type="entry name" value="Gly-zipper_Omp"/>
    <property type="match status" value="1"/>
</dbReference>
<evidence type="ECO:0000256" key="1">
    <source>
        <dbReference type="SAM" id="SignalP"/>
    </source>
</evidence>
<protein>
    <recommendedName>
        <fullName evidence="2">Glycine zipper domain-containing protein</fullName>
    </recommendedName>
</protein>
<dbReference type="EMBL" id="JSUQ01000012">
    <property type="protein sequence ID" value="KHQ52223.1"/>
    <property type="molecule type" value="Genomic_DNA"/>
</dbReference>